<feature type="coiled-coil region" evidence="1">
    <location>
        <begin position="448"/>
        <end position="499"/>
    </location>
</feature>
<reference evidence="3" key="1">
    <citation type="submission" date="2021-11" db="EMBL/GenBank/DDBJ databases">
        <authorList>
            <person name="Rodrigo-Torres L."/>
            <person name="Arahal R. D."/>
            <person name="Lucena T."/>
        </authorList>
    </citation>
    <scope>NUCLEOTIDE SEQUENCE</scope>
    <source>
        <strain evidence="3">CECT 7929</strain>
    </source>
</reference>
<keyword evidence="4" id="KW-1185">Reference proteome</keyword>
<dbReference type="SUPFAM" id="SSF52540">
    <property type="entry name" value="P-loop containing nucleoside triphosphate hydrolases"/>
    <property type="match status" value="1"/>
</dbReference>
<protein>
    <recommendedName>
        <fullName evidence="2">Rad50/SbcC-type AAA domain-containing protein</fullName>
    </recommendedName>
</protein>
<evidence type="ECO:0000259" key="2">
    <source>
        <dbReference type="Pfam" id="PF13476"/>
    </source>
</evidence>
<dbReference type="Pfam" id="PF13558">
    <property type="entry name" value="SbcC_Walker_B"/>
    <property type="match status" value="1"/>
</dbReference>
<dbReference type="RefSeq" id="WP_237467952.1">
    <property type="nucleotide sequence ID" value="NZ_CAKLDI010000002.1"/>
</dbReference>
<keyword evidence="1" id="KW-0175">Coiled coil</keyword>
<sequence>MKILSLRLQNINSLKGEWKIDFRLEPFNSNGLFAITGATGAGKTTLLDAICLALYHQTPRLQVSPSQNELMTRQTAECLAEVEFEVKGKGYRAFWSQRRAKDHPDGKLQPPKVELAEIETGTILADKVREKLDLTAQLTGLDFGRFTKSMLLSQGQFAAFLNAQPNERAELLEELTGTEIYGQISQQVYDNYRDAKGALDLLVARVDSVEVLNDDARQSLRQEHQSLAASYQSLSQQQQVLRDIKVWLEKNHALSAQHVQAELALHQANDKYKLHQNDLEALAKSEPAEKLRPYLNERDESDQACQKMAGRISQLVQEKQQAQGVYETHLQHFEKELLNYRNVRYQRDSQESLINDKVVPLDNRIERLRQDAEEREKLRQETQIQWQQTKQHEEHVEHNLRDTITSLDAISRYQRLHTHHQSIGEHLQAWRGLLQNMAQGEQDQEQLVKKQQSLAAQVQERKDRHQQLQNELFAQQQNLNQEVAQLTDAEKELASLRQNHGLEHALKTQLAEDQLKRPQLNQLLLMSQRYQDQWQAAQKQQQLCGQLNDEKQKQQQRFDQVHRQLEGLKNHFEDLQSLLMREQQIVSLQQHRQKLQPDEACPLCGSTEHPAIEAYGLVVLSETEQRVNHLKAQLQQEQHEHEMLLSQVQALTMQEQQASSSCSELELSLETMALNWQAQCDAMNIVLAIDAPDEVKRYVNEYDQAVAAINAQLEAMAKAQSQISAQKDLVAQAAQSAQATQQQIELNQAEYGSTKTQLELLTSQLVKLEDKLHEMQQALKSQLEPLGFAMPMVSEHSTWLKQRLQDWQKWQESSEQRQKANERQAMLQQELRHAHQQLSELSVRREGHRAALEALYSELESHQNQRYATFGDQLVQDVRQQLRETFAVAEAGFTKAQQRKQELEGENIRRDGEITALRQQQSDLLGRAEQSRRQLQQMLAEVGFESEQQLLDALLPQSQQALLQALKRDLESEMVASKAAVAQLSSQVQQHLSQKPEQMSGAPSVAMLAQQLAEVAEKVNQNMQRTGECRHILEADNRRRAQQQDLMTQVAKEQQRYEDWSYMAELIGSADGAKFRRFAQGLTLDHLVYLANKQLASLHGRYLLQRKPSQALELEVVDTWQADAVRDTKTLSGGESFLVSLALALALSDLVSHKTSIDSLFLDEGFGTLDAETLDTAINALDNLNASGKMIGVISHIEAMKERIPVQIEVNKRNGMGYSELDADYRI</sequence>
<dbReference type="Proteomes" id="UP000838672">
    <property type="component" value="Unassembled WGS sequence"/>
</dbReference>
<dbReference type="InterPro" id="IPR027417">
    <property type="entry name" value="P-loop_NTPase"/>
</dbReference>
<dbReference type="PANTHER" id="PTHR32114">
    <property type="entry name" value="ABC TRANSPORTER ABCH.3"/>
    <property type="match status" value="1"/>
</dbReference>
<name>A0ABM8ZWS4_9VIBR</name>
<dbReference type="PANTHER" id="PTHR32114:SF2">
    <property type="entry name" value="ABC TRANSPORTER ABCH.3"/>
    <property type="match status" value="1"/>
</dbReference>
<feature type="domain" description="Rad50/SbcC-type AAA" evidence="2">
    <location>
        <begin position="5"/>
        <end position="215"/>
    </location>
</feature>
<evidence type="ECO:0000313" key="3">
    <source>
        <dbReference type="EMBL" id="CAH0535092.1"/>
    </source>
</evidence>
<dbReference type="Gene3D" id="3.40.50.300">
    <property type="entry name" value="P-loop containing nucleotide triphosphate hydrolases"/>
    <property type="match status" value="2"/>
</dbReference>
<dbReference type="Pfam" id="PF13476">
    <property type="entry name" value="AAA_23"/>
    <property type="match status" value="1"/>
</dbReference>
<gene>
    <name evidence="3" type="ORF">VST7929_02753</name>
</gene>
<dbReference type="EMBL" id="CAKLDI010000002">
    <property type="protein sequence ID" value="CAH0535092.1"/>
    <property type="molecule type" value="Genomic_DNA"/>
</dbReference>
<accession>A0ABM8ZWS4</accession>
<feature type="coiled-coil region" evidence="1">
    <location>
        <begin position="620"/>
        <end position="654"/>
    </location>
</feature>
<evidence type="ECO:0000256" key="1">
    <source>
        <dbReference type="SAM" id="Coils"/>
    </source>
</evidence>
<dbReference type="InterPro" id="IPR038729">
    <property type="entry name" value="Rad50/SbcC_AAA"/>
</dbReference>
<feature type="coiled-coil region" evidence="1">
    <location>
        <begin position="817"/>
        <end position="865"/>
    </location>
</feature>
<organism evidence="3 4">
    <name type="scientific">Vibrio stylophorae</name>
    <dbReference type="NCBI Taxonomy" id="659351"/>
    <lineage>
        <taxon>Bacteria</taxon>
        <taxon>Pseudomonadati</taxon>
        <taxon>Pseudomonadota</taxon>
        <taxon>Gammaproteobacteria</taxon>
        <taxon>Vibrionales</taxon>
        <taxon>Vibrionaceae</taxon>
        <taxon>Vibrio</taxon>
    </lineage>
</organism>
<comment type="caution">
    <text evidence="3">The sequence shown here is derived from an EMBL/GenBank/DDBJ whole genome shotgun (WGS) entry which is preliminary data.</text>
</comment>
<evidence type="ECO:0000313" key="4">
    <source>
        <dbReference type="Proteomes" id="UP000838672"/>
    </source>
</evidence>
<feature type="coiled-coil region" evidence="1">
    <location>
        <begin position="537"/>
        <end position="571"/>
    </location>
</feature>
<proteinExistence type="predicted"/>